<keyword evidence="3" id="KW-1185">Reference proteome</keyword>
<evidence type="ECO:0000313" key="3">
    <source>
        <dbReference type="Proteomes" id="UP001279734"/>
    </source>
</evidence>
<organism evidence="2 3">
    <name type="scientific">Nepenthes gracilis</name>
    <name type="common">Slender pitcher plant</name>
    <dbReference type="NCBI Taxonomy" id="150966"/>
    <lineage>
        <taxon>Eukaryota</taxon>
        <taxon>Viridiplantae</taxon>
        <taxon>Streptophyta</taxon>
        <taxon>Embryophyta</taxon>
        <taxon>Tracheophyta</taxon>
        <taxon>Spermatophyta</taxon>
        <taxon>Magnoliopsida</taxon>
        <taxon>eudicotyledons</taxon>
        <taxon>Gunneridae</taxon>
        <taxon>Pentapetalae</taxon>
        <taxon>Caryophyllales</taxon>
        <taxon>Nepenthaceae</taxon>
        <taxon>Nepenthes</taxon>
    </lineage>
</organism>
<proteinExistence type="predicted"/>
<dbReference type="EMBL" id="BSYO01000018">
    <property type="protein sequence ID" value="GMH17837.1"/>
    <property type="molecule type" value="Genomic_DNA"/>
</dbReference>
<gene>
    <name evidence="2" type="ORF">Nepgr_019678</name>
</gene>
<feature type="transmembrane region" description="Helical" evidence="1">
    <location>
        <begin position="120"/>
        <end position="139"/>
    </location>
</feature>
<keyword evidence="1" id="KW-0472">Membrane</keyword>
<name>A0AAD3SWH6_NEPGR</name>
<dbReference type="Proteomes" id="UP001279734">
    <property type="component" value="Unassembled WGS sequence"/>
</dbReference>
<feature type="transmembrane region" description="Helical" evidence="1">
    <location>
        <begin position="21"/>
        <end position="40"/>
    </location>
</feature>
<evidence type="ECO:0000313" key="2">
    <source>
        <dbReference type="EMBL" id="GMH17837.1"/>
    </source>
</evidence>
<reference evidence="2" key="1">
    <citation type="submission" date="2023-05" db="EMBL/GenBank/DDBJ databases">
        <title>Nepenthes gracilis genome sequencing.</title>
        <authorList>
            <person name="Fukushima K."/>
        </authorList>
    </citation>
    <scope>NUCLEOTIDE SEQUENCE</scope>
    <source>
        <strain evidence="2">SING2019-196</strain>
    </source>
</reference>
<accession>A0AAD3SWH6</accession>
<evidence type="ECO:0000256" key="1">
    <source>
        <dbReference type="SAM" id="Phobius"/>
    </source>
</evidence>
<keyword evidence="1" id="KW-1133">Transmembrane helix</keyword>
<sequence>MRQFRWKCASGAWKLHKVGMFLASALSNLLAFILPLQIVGVDSCSGGSGSGREEGVAKRVYNMVKASEVQAWILPLEMLVRRLPCACSVSLIDDGGCSTATAVEVVMGCDIGGTAQSMKYLILLTCFFFCSFLAAGVQIEWNSIASCQKQFRNFTAHFHPCSCMKSEDQR</sequence>
<dbReference type="AlphaFoldDB" id="A0AAD3SWH6"/>
<protein>
    <submittedName>
        <fullName evidence="2">Uncharacterized protein</fullName>
    </submittedName>
</protein>
<comment type="caution">
    <text evidence="2">The sequence shown here is derived from an EMBL/GenBank/DDBJ whole genome shotgun (WGS) entry which is preliminary data.</text>
</comment>
<keyword evidence="1" id="KW-0812">Transmembrane</keyword>